<keyword evidence="1" id="KW-0472">Membrane</keyword>
<evidence type="ECO:0000256" key="1">
    <source>
        <dbReference type="SAM" id="Phobius"/>
    </source>
</evidence>
<evidence type="ECO:0000313" key="4">
    <source>
        <dbReference type="Proteomes" id="UP000038802"/>
    </source>
</evidence>
<reference evidence="4 5" key="1">
    <citation type="submission" date="2015-03" db="EMBL/GenBank/DDBJ databases">
        <authorList>
            <consortium name="Pathogen Informatics"/>
        </authorList>
    </citation>
    <scope>NUCLEOTIDE SEQUENCE [LARGE SCALE GENOMIC DNA]</scope>
    <source>
        <strain evidence="4">K00500041</strain>
        <strain evidence="3 5">M09401471</strain>
    </source>
</reference>
<gene>
    <name evidence="2" type="ORF">ERS007703_00671</name>
    <name evidence="3" type="ORF">ERS007720_00460</name>
</gene>
<feature type="transmembrane region" description="Helical" evidence="1">
    <location>
        <begin position="181"/>
        <end position="201"/>
    </location>
</feature>
<dbReference type="STRING" id="115862.BBG46_05555"/>
<dbReference type="AlphaFoldDB" id="A0A0U0QF78"/>
<accession>A0A0U0QF78</accession>
<dbReference type="Proteomes" id="UP000044938">
    <property type="component" value="Unassembled WGS sequence"/>
</dbReference>
<dbReference type="Proteomes" id="UP000038802">
    <property type="component" value="Unassembled WGS sequence"/>
</dbReference>
<organism evidence="2 4">
    <name type="scientific">Mycobacterium tuberculosis</name>
    <dbReference type="NCBI Taxonomy" id="1773"/>
    <lineage>
        <taxon>Bacteria</taxon>
        <taxon>Bacillati</taxon>
        <taxon>Actinomycetota</taxon>
        <taxon>Actinomycetes</taxon>
        <taxon>Mycobacteriales</taxon>
        <taxon>Mycobacteriaceae</taxon>
        <taxon>Mycobacterium</taxon>
        <taxon>Mycobacterium tuberculosis complex</taxon>
    </lineage>
</organism>
<sequence>MLDVDRRDHRDAGVEDFLNVLPALGVLAARCVGVGEFVHQHHLRMTSQYCLHIEFGKPGTPIFDVARRDHLDALEQFRGLVASVCLDDRGDHVGAALQPAVRLAEHGVGFAHAGGRAQIDPQLPALGGHMLNHPPVGRKDRAKIGEEQRHGRVPGGPGNYHPAGLSDALRCRCTRIERTHMADLVLVLTVMAFAGLCLLYVRGCERIIRRDEIGETTVELTRAPAEWR</sequence>
<evidence type="ECO:0000313" key="3">
    <source>
        <dbReference type="EMBL" id="COV55638.1"/>
    </source>
</evidence>
<protein>
    <submittedName>
        <fullName evidence="2">Potassium-transporting ATPase subunit A</fullName>
    </submittedName>
</protein>
<dbReference type="EMBL" id="CSAE01000043">
    <property type="protein sequence ID" value="COV15496.1"/>
    <property type="molecule type" value="Genomic_DNA"/>
</dbReference>
<evidence type="ECO:0000313" key="2">
    <source>
        <dbReference type="EMBL" id="COV15496.1"/>
    </source>
</evidence>
<reference evidence="2" key="2">
    <citation type="submission" date="2015-03" db="EMBL/GenBank/DDBJ databases">
        <authorList>
            <person name="Murphy D."/>
        </authorList>
    </citation>
    <scope>NUCLEOTIDE SEQUENCE [LARGE SCALE GENOMIC DNA]</scope>
    <source>
        <strain evidence="2">K00500041</strain>
    </source>
</reference>
<evidence type="ECO:0000313" key="5">
    <source>
        <dbReference type="Proteomes" id="UP000044938"/>
    </source>
</evidence>
<keyword evidence="1" id="KW-0812">Transmembrane</keyword>
<name>A0A0U0QF78_MYCTX</name>
<proteinExistence type="predicted"/>
<dbReference type="EMBL" id="CSAJ01000034">
    <property type="protein sequence ID" value="COV55638.1"/>
    <property type="molecule type" value="Genomic_DNA"/>
</dbReference>
<keyword evidence="1" id="KW-1133">Transmembrane helix</keyword>